<reference evidence="4 5" key="1">
    <citation type="submission" date="2024-02" db="EMBL/GenBank/DDBJ databases">
        <title>High-quality chromosome-scale genome assembly of Pensacola bahiagrass (Paspalum notatum Flugge var. saurae).</title>
        <authorList>
            <person name="Vega J.M."/>
            <person name="Podio M."/>
            <person name="Orjuela J."/>
            <person name="Siena L.A."/>
            <person name="Pessino S.C."/>
            <person name="Combes M.C."/>
            <person name="Mariac C."/>
            <person name="Albertini E."/>
            <person name="Pupilli F."/>
            <person name="Ortiz J.P.A."/>
            <person name="Leblanc O."/>
        </authorList>
    </citation>
    <scope>NUCLEOTIDE SEQUENCE [LARGE SCALE GENOMIC DNA]</scope>
    <source>
        <strain evidence="4">R1</strain>
        <tissue evidence="4">Leaf</tissue>
    </source>
</reference>
<dbReference type="GO" id="GO:1990904">
    <property type="term" value="C:ribonucleoprotein complex"/>
    <property type="evidence" value="ECO:0007669"/>
    <property type="project" value="UniProtKB-KW"/>
</dbReference>
<evidence type="ECO:0000256" key="1">
    <source>
        <dbReference type="ARBA" id="ARBA00022980"/>
    </source>
</evidence>
<dbReference type="Gene3D" id="2.30.30.30">
    <property type="match status" value="1"/>
</dbReference>
<protein>
    <submittedName>
        <fullName evidence="4">Uncharacterized protein</fullName>
    </submittedName>
</protein>
<dbReference type="InterPro" id="IPR014722">
    <property type="entry name" value="Rib_uL2_dom2"/>
</dbReference>
<keyword evidence="5" id="KW-1185">Reference proteome</keyword>
<organism evidence="4 5">
    <name type="scientific">Paspalum notatum var. saurae</name>
    <dbReference type="NCBI Taxonomy" id="547442"/>
    <lineage>
        <taxon>Eukaryota</taxon>
        <taxon>Viridiplantae</taxon>
        <taxon>Streptophyta</taxon>
        <taxon>Embryophyta</taxon>
        <taxon>Tracheophyta</taxon>
        <taxon>Spermatophyta</taxon>
        <taxon>Magnoliopsida</taxon>
        <taxon>Liliopsida</taxon>
        <taxon>Poales</taxon>
        <taxon>Poaceae</taxon>
        <taxon>PACMAD clade</taxon>
        <taxon>Panicoideae</taxon>
        <taxon>Andropogonodae</taxon>
        <taxon>Paspaleae</taxon>
        <taxon>Paspalinae</taxon>
        <taxon>Paspalum</taxon>
    </lineage>
</organism>
<dbReference type="CDD" id="cd06089">
    <property type="entry name" value="KOW_RPL26"/>
    <property type="match status" value="1"/>
</dbReference>
<dbReference type="InterPro" id="IPR041988">
    <property type="entry name" value="Ribosomal_uL24_KOW"/>
</dbReference>
<dbReference type="AlphaFoldDB" id="A0AAQ3UAG4"/>
<accession>A0AAQ3UAG4</accession>
<dbReference type="EMBL" id="CP144752">
    <property type="protein sequence ID" value="WVZ88126.1"/>
    <property type="molecule type" value="Genomic_DNA"/>
</dbReference>
<evidence type="ECO:0000256" key="3">
    <source>
        <dbReference type="SAM" id="MobiDB-lite"/>
    </source>
</evidence>
<sequence>MKKFLLHSTTPTLVGGRRPLRRSGHRSAPPPIPQKIGRASKGKPGLVKRVGVLGSQNRVIVQTNNLETQKEGEGRTCVISSTEALLHVSNVQVVDSVRGHETKYLGDGTKVWYTRGTNASAILCCDTLARNSGEKKTETHIADSRVRDAVVLEVDFAQSRSWLFLMTTGTHLHLNAQAPAVSTEIPARPY</sequence>
<dbReference type="GO" id="GO:0003723">
    <property type="term" value="F:RNA binding"/>
    <property type="evidence" value="ECO:0007669"/>
    <property type="project" value="InterPro"/>
</dbReference>
<keyword evidence="1" id="KW-0689">Ribosomal protein</keyword>
<feature type="region of interest" description="Disordered" evidence="3">
    <location>
        <begin position="1"/>
        <end position="43"/>
    </location>
</feature>
<dbReference type="GO" id="GO:0005840">
    <property type="term" value="C:ribosome"/>
    <property type="evidence" value="ECO:0007669"/>
    <property type="project" value="UniProtKB-KW"/>
</dbReference>
<evidence type="ECO:0000313" key="5">
    <source>
        <dbReference type="Proteomes" id="UP001341281"/>
    </source>
</evidence>
<dbReference type="Proteomes" id="UP001341281">
    <property type="component" value="Chromosome 08"/>
</dbReference>
<evidence type="ECO:0000256" key="2">
    <source>
        <dbReference type="ARBA" id="ARBA00023274"/>
    </source>
</evidence>
<gene>
    <name evidence="4" type="ORF">U9M48_034677</name>
</gene>
<evidence type="ECO:0000313" key="4">
    <source>
        <dbReference type="EMBL" id="WVZ88126.1"/>
    </source>
</evidence>
<name>A0AAQ3UAG4_PASNO</name>
<keyword evidence="2" id="KW-0687">Ribonucleoprotein</keyword>
<proteinExistence type="predicted"/>